<feature type="transmembrane region" description="Helical" evidence="9">
    <location>
        <begin position="369"/>
        <end position="389"/>
    </location>
</feature>
<dbReference type="InterPro" id="IPR005828">
    <property type="entry name" value="MFS_sugar_transport-like"/>
</dbReference>
<feature type="transmembrane region" description="Helical" evidence="9">
    <location>
        <begin position="470"/>
        <end position="491"/>
    </location>
</feature>
<dbReference type="InterPro" id="IPR020846">
    <property type="entry name" value="MFS_dom"/>
</dbReference>
<dbReference type="InterPro" id="IPR044775">
    <property type="entry name" value="MFS_ERD6/Tret1-like"/>
</dbReference>
<keyword evidence="5 9" id="KW-0472">Membrane</keyword>
<evidence type="ECO:0000256" key="6">
    <source>
        <dbReference type="ARBA" id="ARBA00023180"/>
    </source>
</evidence>
<dbReference type="PRINTS" id="PR00171">
    <property type="entry name" value="SUGRTRNSPORT"/>
</dbReference>
<evidence type="ECO:0000256" key="8">
    <source>
        <dbReference type="RuleBase" id="RU003346"/>
    </source>
</evidence>
<dbReference type="PROSITE" id="PS00216">
    <property type="entry name" value="SUGAR_TRANSPORT_1"/>
    <property type="match status" value="1"/>
</dbReference>
<dbReference type="InterPro" id="IPR003663">
    <property type="entry name" value="Sugar/inositol_transpt"/>
</dbReference>
<proteinExistence type="inferred from homology"/>
<dbReference type="PROSITE" id="PS00217">
    <property type="entry name" value="SUGAR_TRANSPORT_2"/>
    <property type="match status" value="1"/>
</dbReference>
<dbReference type="GO" id="GO:0005886">
    <property type="term" value="C:plasma membrane"/>
    <property type="evidence" value="ECO:0007669"/>
    <property type="project" value="UniProtKB-SubCell"/>
</dbReference>
<keyword evidence="12" id="KW-1185">Reference proteome</keyword>
<dbReference type="GO" id="GO:0051119">
    <property type="term" value="F:sugar transmembrane transporter activity"/>
    <property type="evidence" value="ECO:0007669"/>
    <property type="project" value="InterPro"/>
</dbReference>
<organism evidence="11 12">
    <name type="scientific">Pyrocoelia pectoralis</name>
    <dbReference type="NCBI Taxonomy" id="417401"/>
    <lineage>
        <taxon>Eukaryota</taxon>
        <taxon>Metazoa</taxon>
        <taxon>Ecdysozoa</taxon>
        <taxon>Arthropoda</taxon>
        <taxon>Hexapoda</taxon>
        <taxon>Insecta</taxon>
        <taxon>Pterygota</taxon>
        <taxon>Neoptera</taxon>
        <taxon>Endopterygota</taxon>
        <taxon>Coleoptera</taxon>
        <taxon>Polyphaga</taxon>
        <taxon>Elateriformia</taxon>
        <taxon>Elateroidea</taxon>
        <taxon>Lampyridae</taxon>
        <taxon>Lampyrinae</taxon>
        <taxon>Pyrocoelia</taxon>
    </lineage>
</organism>
<keyword evidence="4 9" id="KW-1133">Transmembrane helix</keyword>
<dbReference type="EMBL" id="JAVRBK010000006">
    <property type="protein sequence ID" value="KAK5641987.1"/>
    <property type="molecule type" value="Genomic_DNA"/>
</dbReference>
<accession>A0AAN7ZFU5</accession>
<evidence type="ECO:0000256" key="5">
    <source>
        <dbReference type="ARBA" id="ARBA00023136"/>
    </source>
</evidence>
<dbReference type="PANTHER" id="PTHR48021">
    <property type="match status" value="1"/>
</dbReference>
<comment type="similarity">
    <text evidence="7">Belongs to the major facilitator superfamily. Sugar transporter (TC 2.A.1.1) family. Trehalose transporter subfamily.</text>
</comment>
<feature type="transmembrane region" description="Helical" evidence="9">
    <location>
        <begin position="165"/>
        <end position="184"/>
    </location>
</feature>
<keyword evidence="6" id="KW-0325">Glycoprotein</keyword>
<feature type="transmembrane region" description="Helical" evidence="9">
    <location>
        <begin position="138"/>
        <end position="158"/>
    </location>
</feature>
<dbReference type="PROSITE" id="PS50850">
    <property type="entry name" value="MFS"/>
    <property type="match status" value="1"/>
</dbReference>
<evidence type="ECO:0000259" key="10">
    <source>
        <dbReference type="PROSITE" id="PS50850"/>
    </source>
</evidence>
<evidence type="ECO:0000256" key="3">
    <source>
        <dbReference type="ARBA" id="ARBA00022692"/>
    </source>
</evidence>
<dbReference type="Pfam" id="PF00083">
    <property type="entry name" value="Sugar_tr"/>
    <property type="match status" value="1"/>
</dbReference>
<dbReference type="PANTHER" id="PTHR48021:SF1">
    <property type="entry name" value="GH07001P-RELATED"/>
    <property type="match status" value="1"/>
</dbReference>
<feature type="transmembrane region" description="Helical" evidence="9">
    <location>
        <begin position="12"/>
        <end position="29"/>
    </location>
</feature>
<dbReference type="AlphaFoldDB" id="A0AAN7ZFU5"/>
<keyword evidence="8" id="KW-0813">Transport</keyword>
<evidence type="ECO:0000313" key="12">
    <source>
        <dbReference type="Proteomes" id="UP001329430"/>
    </source>
</evidence>
<dbReference type="Gene3D" id="1.20.1250.20">
    <property type="entry name" value="MFS general substrate transporter like domains"/>
    <property type="match status" value="1"/>
</dbReference>
<keyword evidence="2" id="KW-1003">Cell membrane</keyword>
<dbReference type="NCBIfam" id="TIGR00879">
    <property type="entry name" value="SP"/>
    <property type="match status" value="1"/>
</dbReference>
<feature type="transmembrane region" description="Helical" evidence="9">
    <location>
        <begin position="190"/>
        <end position="212"/>
    </location>
</feature>
<comment type="caution">
    <text evidence="11">The sequence shown here is derived from an EMBL/GenBank/DDBJ whole genome shotgun (WGS) entry which is preliminary data.</text>
</comment>
<comment type="subcellular location">
    <subcellularLocation>
        <location evidence="1">Cell membrane</location>
        <topology evidence="1">Multi-pass membrane protein</topology>
    </subcellularLocation>
</comment>
<protein>
    <recommendedName>
        <fullName evidence="10">Major facilitator superfamily (MFS) profile domain-containing protein</fullName>
    </recommendedName>
</protein>
<feature type="transmembrane region" description="Helical" evidence="9">
    <location>
        <begin position="396"/>
        <end position="416"/>
    </location>
</feature>
<evidence type="ECO:0000313" key="11">
    <source>
        <dbReference type="EMBL" id="KAK5641987.1"/>
    </source>
</evidence>
<dbReference type="FunFam" id="1.20.1250.20:FF:000055">
    <property type="entry name" value="Facilitated trehalose transporter Tret1-2 homolog"/>
    <property type="match status" value="1"/>
</dbReference>
<keyword evidence="3 9" id="KW-0812">Transmembrane</keyword>
<evidence type="ECO:0000256" key="7">
    <source>
        <dbReference type="ARBA" id="ARBA00024348"/>
    </source>
</evidence>
<evidence type="ECO:0000256" key="4">
    <source>
        <dbReference type="ARBA" id="ARBA00022989"/>
    </source>
</evidence>
<feature type="domain" description="Major facilitator superfamily (MFS) profile" evidence="10">
    <location>
        <begin position="92"/>
        <end position="525"/>
    </location>
</feature>
<feature type="transmembrane region" description="Helical" evidence="9">
    <location>
        <begin position="249"/>
        <end position="268"/>
    </location>
</feature>
<feature type="transmembrane region" description="Helical" evidence="9">
    <location>
        <begin position="428"/>
        <end position="449"/>
    </location>
</feature>
<gene>
    <name evidence="11" type="ORF">RI129_008154</name>
</gene>
<feature type="transmembrane region" description="Helical" evidence="9">
    <location>
        <begin position="224"/>
        <end position="243"/>
    </location>
</feature>
<feature type="transmembrane region" description="Helical" evidence="9">
    <location>
        <begin position="503"/>
        <end position="521"/>
    </location>
</feature>
<reference evidence="11 12" key="1">
    <citation type="journal article" date="2024" name="Insects">
        <title>An Improved Chromosome-Level Genome Assembly of the Firefly Pyrocoelia pectoralis.</title>
        <authorList>
            <person name="Fu X."/>
            <person name="Meyer-Rochow V.B."/>
            <person name="Ballantyne L."/>
            <person name="Zhu X."/>
        </authorList>
    </citation>
    <scope>NUCLEOTIDE SEQUENCE [LARGE SCALE GENOMIC DNA]</scope>
    <source>
        <strain evidence="11">XCY_ONT2</strain>
    </source>
</reference>
<dbReference type="InterPro" id="IPR005829">
    <property type="entry name" value="Sugar_transporter_CS"/>
</dbReference>
<name>A0AAN7ZFU5_9COLE</name>
<dbReference type="SUPFAM" id="SSF103473">
    <property type="entry name" value="MFS general substrate transporter"/>
    <property type="match status" value="1"/>
</dbReference>
<sequence length="539" mass="59655">MPNFVIFFNKQNIVFLFILSLFLKGLVTMNNDREILINSDHNEAVYNDVQNLNSVVGSSWDSNTQPRQLSTITQSIPPICYPVNNPKPKALPQFIAAITASLAAFASGTVLAWTSSIILVLEDGKYNNISITNDEMGWIGSFVTLGAMCTSFPFGIICDSIGRKAALLILIVPYSIGWSLIIWADSVLMLYFGRFISGMAAGACCVAAPLYINEIAHKSIRGTLGSYFQLMVTVGILFAYVVGKFATPILYTTICSIVPIVFFIVFVFQPESPFYCLKKGQFDSAYKNLNRLRGADYNVTDEIMSLRVLEESQQSNLSISCSLKRTAGYKAFIIALSLMFFQQLCGINAIIFYTPDIFTASGAKIDPQTATICVGAFQVIATFISSLMVDKLGRRMLLISSEFIMAISTIFLGLFFTLKDRQIIAEDVVSVLGFLPVVSLCVFIIMFSMGLGPLPWTICGEIFSPELKSFAISSAVTLNWFLAFLVTKFYLKLELLIGSDVMFYVFSVICFIGTIFCYTFIPETKGKTIEQIQKELDGC</sequence>
<feature type="transmembrane region" description="Helical" evidence="9">
    <location>
        <begin position="332"/>
        <end position="354"/>
    </location>
</feature>
<evidence type="ECO:0000256" key="1">
    <source>
        <dbReference type="ARBA" id="ARBA00004651"/>
    </source>
</evidence>
<dbReference type="InterPro" id="IPR036259">
    <property type="entry name" value="MFS_trans_sf"/>
</dbReference>
<dbReference type="CDD" id="cd17358">
    <property type="entry name" value="MFS_GLUT6_8_Class3_like"/>
    <property type="match status" value="1"/>
</dbReference>
<evidence type="ECO:0000256" key="2">
    <source>
        <dbReference type="ARBA" id="ARBA00022475"/>
    </source>
</evidence>
<feature type="transmembrane region" description="Helical" evidence="9">
    <location>
        <begin position="94"/>
        <end position="118"/>
    </location>
</feature>
<dbReference type="Proteomes" id="UP001329430">
    <property type="component" value="Chromosome 6"/>
</dbReference>
<evidence type="ECO:0000256" key="9">
    <source>
        <dbReference type="SAM" id="Phobius"/>
    </source>
</evidence>
<dbReference type="InterPro" id="IPR050549">
    <property type="entry name" value="MFS_Trehalose_Transporter"/>
</dbReference>